<evidence type="ECO:0000256" key="14">
    <source>
        <dbReference type="ARBA" id="ARBA00023242"/>
    </source>
</evidence>
<keyword evidence="10" id="KW-0221">Differentiation</keyword>
<evidence type="ECO:0000256" key="8">
    <source>
        <dbReference type="ARBA" id="ARBA00022707"/>
    </source>
</evidence>
<keyword evidence="22" id="KW-1185">Reference proteome</keyword>
<organism evidence="21 22">
    <name type="scientific">Channa striata</name>
    <name type="common">Snakehead murrel</name>
    <name type="synonym">Ophicephalus striatus</name>
    <dbReference type="NCBI Taxonomy" id="64152"/>
    <lineage>
        <taxon>Eukaryota</taxon>
        <taxon>Metazoa</taxon>
        <taxon>Chordata</taxon>
        <taxon>Craniata</taxon>
        <taxon>Vertebrata</taxon>
        <taxon>Euteleostomi</taxon>
        <taxon>Actinopterygii</taxon>
        <taxon>Neopterygii</taxon>
        <taxon>Teleostei</taxon>
        <taxon>Neoteleostei</taxon>
        <taxon>Acanthomorphata</taxon>
        <taxon>Anabantaria</taxon>
        <taxon>Anabantiformes</taxon>
        <taxon>Channoidei</taxon>
        <taxon>Channidae</taxon>
        <taxon>Channa</taxon>
    </lineage>
</organism>
<dbReference type="SMART" id="SM00054">
    <property type="entry name" value="EFh"/>
    <property type="match status" value="1"/>
</dbReference>
<evidence type="ECO:0000256" key="6">
    <source>
        <dbReference type="ARBA" id="ARBA00022475"/>
    </source>
</evidence>
<keyword evidence="7" id="KW-0963">Cytoplasm</keyword>
<evidence type="ECO:0000256" key="4">
    <source>
        <dbReference type="ARBA" id="ARBA00004632"/>
    </source>
</evidence>
<dbReference type="EMBL" id="JAUPFM010000011">
    <property type="protein sequence ID" value="KAK2837987.1"/>
    <property type="molecule type" value="Genomic_DNA"/>
</dbReference>
<dbReference type="InterPro" id="IPR002048">
    <property type="entry name" value="EF_hand_dom"/>
</dbReference>
<gene>
    <name evidence="21" type="ORF">Q5P01_015199</name>
</gene>
<evidence type="ECO:0000256" key="10">
    <source>
        <dbReference type="ARBA" id="ARBA00022782"/>
    </source>
</evidence>
<evidence type="ECO:0000256" key="1">
    <source>
        <dbReference type="ARBA" id="ARBA00004123"/>
    </source>
</evidence>
<evidence type="ECO:0000256" key="11">
    <source>
        <dbReference type="ARBA" id="ARBA00022837"/>
    </source>
</evidence>
<evidence type="ECO:0000256" key="18">
    <source>
        <dbReference type="ARBA" id="ARBA00041032"/>
    </source>
</evidence>
<dbReference type="GO" id="GO:0032587">
    <property type="term" value="C:ruffle membrane"/>
    <property type="evidence" value="ECO:0007669"/>
    <property type="project" value="UniProtKB-SubCell"/>
</dbReference>
<dbReference type="Pfam" id="PF13405">
    <property type="entry name" value="EF-hand_6"/>
    <property type="match status" value="1"/>
</dbReference>
<keyword evidence="8" id="KW-0519">Myristate</keyword>
<dbReference type="Gene3D" id="1.10.238.10">
    <property type="entry name" value="EF-hand"/>
    <property type="match status" value="1"/>
</dbReference>
<proteinExistence type="inferred from homology"/>
<evidence type="ECO:0000256" key="3">
    <source>
        <dbReference type="ARBA" id="ARBA00004510"/>
    </source>
</evidence>
<evidence type="ECO:0000256" key="5">
    <source>
        <dbReference type="ARBA" id="ARBA00004635"/>
    </source>
</evidence>
<evidence type="ECO:0000256" key="9">
    <source>
        <dbReference type="ARBA" id="ARBA00022723"/>
    </source>
</evidence>
<dbReference type="SUPFAM" id="SSF47473">
    <property type="entry name" value="EF-hand"/>
    <property type="match status" value="1"/>
</dbReference>
<comment type="similarity">
    <text evidence="17">Belongs to the calcineurin regulatory subunit family. CHP subfamily.</text>
</comment>
<evidence type="ECO:0000313" key="22">
    <source>
        <dbReference type="Proteomes" id="UP001187415"/>
    </source>
</evidence>
<evidence type="ECO:0000256" key="13">
    <source>
        <dbReference type="ARBA" id="ARBA00023136"/>
    </source>
</evidence>
<dbReference type="InterPro" id="IPR018247">
    <property type="entry name" value="EF_Hand_1_Ca_BS"/>
</dbReference>
<accession>A0AA88MLH2</accession>
<keyword evidence="11" id="KW-0106">Calcium</keyword>
<dbReference type="InterPro" id="IPR052490">
    <property type="entry name" value="CHP3"/>
</dbReference>
<feature type="domain" description="EF-hand" evidence="20">
    <location>
        <begin position="111"/>
        <end position="146"/>
    </location>
</feature>
<name>A0AA88MLH2_CHASR</name>
<evidence type="ECO:0000256" key="19">
    <source>
        <dbReference type="ARBA" id="ARBA00042981"/>
    </source>
</evidence>
<protein>
    <recommendedName>
        <fullName evidence="18">Calcineurin B homologous protein 3</fullName>
    </recommendedName>
    <alternativeName>
        <fullName evidence="19">Tescalcin</fullName>
    </alternativeName>
</protein>
<sequence>MGASQARYEHKYHDLMGKTGFSLEQIKNLHNRFKHLSENKETISRDNLESIPALAYNPIRTQIIEAFFDKRNQHDNEVGTYDEIGFEQFVMVMSHFRPLASNTADGEKEAARKEKLRFLFNMHDTDSDGTITLEEYRKVVEELLSKSETIEQETAKDIADAAMLEVASTNVPNMAPDEVYGGITFEHFEQMLKGLEMESRMHIRFLDVDTTPIRCVKSPS</sequence>
<dbReference type="InterPro" id="IPR011992">
    <property type="entry name" value="EF-hand-dom_pair"/>
</dbReference>
<dbReference type="GO" id="GO:0005634">
    <property type="term" value="C:nucleus"/>
    <property type="evidence" value="ECO:0007669"/>
    <property type="project" value="UniProtKB-SubCell"/>
</dbReference>
<dbReference type="PANTHER" id="PTHR46823">
    <property type="entry name" value="CALCINEURIN B HOMOLOGOUS PROTEIN 3"/>
    <property type="match status" value="1"/>
</dbReference>
<dbReference type="AlphaFoldDB" id="A0AA88MLH2"/>
<dbReference type="GO" id="GO:0004860">
    <property type="term" value="F:protein kinase inhibitor activity"/>
    <property type="evidence" value="ECO:0007669"/>
    <property type="project" value="UniProtKB-KW"/>
</dbReference>
<evidence type="ECO:0000256" key="2">
    <source>
        <dbReference type="ARBA" id="ARBA00004496"/>
    </source>
</evidence>
<keyword evidence="14" id="KW-0539">Nucleus</keyword>
<comment type="subcellular location">
    <subcellularLocation>
        <location evidence="3">Cell projection</location>
        <location evidence="3">Lamellipodium</location>
    </subcellularLocation>
    <subcellularLocation>
        <location evidence="4">Cell projection</location>
        <location evidence="4">Ruffle membrane</location>
    </subcellularLocation>
    <subcellularLocation>
        <location evidence="2">Cytoplasm</location>
    </subcellularLocation>
    <subcellularLocation>
        <location evidence="5">Membrane</location>
        <topology evidence="5">Lipid-anchor</topology>
    </subcellularLocation>
    <subcellularLocation>
        <location evidence="1">Nucleus</location>
    </subcellularLocation>
</comment>
<reference evidence="21" key="1">
    <citation type="submission" date="2023-07" db="EMBL/GenBank/DDBJ databases">
        <title>Chromosome-level Genome Assembly of Striped Snakehead (Channa striata).</title>
        <authorList>
            <person name="Liu H."/>
        </authorList>
    </citation>
    <scope>NUCLEOTIDE SEQUENCE</scope>
    <source>
        <strain evidence="21">Gz</strain>
        <tissue evidence="21">Muscle</tissue>
    </source>
</reference>
<keyword evidence="12" id="KW-0649">Protein kinase inhibitor</keyword>
<evidence type="ECO:0000256" key="12">
    <source>
        <dbReference type="ARBA" id="ARBA00023013"/>
    </source>
</evidence>
<keyword evidence="9" id="KW-0479">Metal-binding</keyword>
<dbReference type="GO" id="GO:0005509">
    <property type="term" value="F:calcium ion binding"/>
    <property type="evidence" value="ECO:0007669"/>
    <property type="project" value="InterPro"/>
</dbReference>
<evidence type="ECO:0000259" key="20">
    <source>
        <dbReference type="PROSITE" id="PS50222"/>
    </source>
</evidence>
<keyword evidence="16" id="KW-0449">Lipoprotein</keyword>
<keyword evidence="6" id="KW-1003">Cell membrane</keyword>
<keyword evidence="13" id="KW-0472">Membrane</keyword>
<dbReference type="GO" id="GO:0030027">
    <property type="term" value="C:lamellipodium"/>
    <property type="evidence" value="ECO:0007669"/>
    <property type="project" value="UniProtKB-SubCell"/>
</dbReference>
<dbReference type="PROSITE" id="PS50222">
    <property type="entry name" value="EF_HAND_2"/>
    <property type="match status" value="1"/>
</dbReference>
<evidence type="ECO:0000313" key="21">
    <source>
        <dbReference type="EMBL" id="KAK2837987.1"/>
    </source>
</evidence>
<dbReference type="GO" id="GO:0005737">
    <property type="term" value="C:cytoplasm"/>
    <property type="evidence" value="ECO:0007669"/>
    <property type="project" value="UniProtKB-SubCell"/>
</dbReference>
<keyword evidence="15" id="KW-0966">Cell projection</keyword>
<dbReference type="PROSITE" id="PS00018">
    <property type="entry name" value="EF_HAND_1"/>
    <property type="match status" value="1"/>
</dbReference>
<dbReference type="Proteomes" id="UP001187415">
    <property type="component" value="Unassembled WGS sequence"/>
</dbReference>
<evidence type="ECO:0000256" key="16">
    <source>
        <dbReference type="ARBA" id="ARBA00023288"/>
    </source>
</evidence>
<comment type="caution">
    <text evidence="21">The sequence shown here is derived from an EMBL/GenBank/DDBJ whole genome shotgun (WGS) entry which is preliminary data.</text>
</comment>
<dbReference type="GO" id="GO:0030154">
    <property type="term" value="P:cell differentiation"/>
    <property type="evidence" value="ECO:0007669"/>
    <property type="project" value="UniProtKB-KW"/>
</dbReference>
<evidence type="ECO:0000256" key="15">
    <source>
        <dbReference type="ARBA" id="ARBA00023273"/>
    </source>
</evidence>
<evidence type="ECO:0000256" key="17">
    <source>
        <dbReference type="ARBA" id="ARBA00038164"/>
    </source>
</evidence>
<evidence type="ECO:0000256" key="7">
    <source>
        <dbReference type="ARBA" id="ARBA00022490"/>
    </source>
</evidence>